<sequence>MKTNLRSYDVDRALDLRRFYELLDELEKSIEGGRRLNECSGRMQWPRRGVYFFMERGETRLHSGSGPRVVRVGTHALKAGAKTTLWTRLSQHKGVARLRAGNHRGSIFRLLVGASLIARDGLEFPTWGCGSTATSEVRKAEMPLELKVSETIGRMSVLFLDIEDAAGPASARGEIERNCISLLSVQTGHMVNSTFGDIGNSFAYLENPVVTSCSAFFHRLQVDPTKQIVTEMNRID</sequence>
<name>A0AAW9RG30_9GAMM</name>
<accession>A0AAW9RG30</accession>
<feature type="non-terminal residue" evidence="2">
    <location>
        <position position="236"/>
    </location>
</feature>
<evidence type="ECO:0000313" key="2">
    <source>
        <dbReference type="EMBL" id="MEJ8567934.1"/>
    </source>
</evidence>
<dbReference type="EMBL" id="JAZHOG010000006">
    <property type="protein sequence ID" value="MEJ8567934.1"/>
    <property type="molecule type" value="Genomic_DNA"/>
</dbReference>
<dbReference type="AlphaFoldDB" id="A0AAW9RG30"/>
<dbReference type="Pfam" id="PF26468">
    <property type="entry name" value="GIY_YIG_3"/>
    <property type="match status" value="1"/>
</dbReference>
<gene>
    <name evidence="2" type="ORF">V3330_09890</name>
</gene>
<evidence type="ECO:0000313" key="3">
    <source>
        <dbReference type="Proteomes" id="UP001359886"/>
    </source>
</evidence>
<reference evidence="2 3" key="1">
    <citation type="submission" date="2024-02" db="EMBL/GenBank/DDBJ databases">
        <title>A novel Wenzhouxiangellaceae bacterium, isolated from coastal sediments.</title>
        <authorList>
            <person name="Du Z.-J."/>
            <person name="Ye Y.-Q."/>
            <person name="Zhang X.-Y."/>
        </authorList>
    </citation>
    <scope>NUCLEOTIDE SEQUENCE [LARGE SCALE GENOMIC DNA]</scope>
    <source>
        <strain evidence="2 3">CH-27</strain>
    </source>
</reference>
<dbReference type="RefSeq" id="WP_354695259.1">
    <property type="nucleotide sequence ID" value="NZ_JAZHOG010000006.1"/>
</dbReference>
<evidence type="ECO:0000259" key="1">
    <source>
        <dbReference type="Pfam" id="PF26468"/>
    </source>
</evidence>
<dbReference type="Proteomes" id="UP001359886">
    <property type="component" value="Unassembled WGS sequence"/>
</dbReference>
<proteinExistence type="predicted"/>
<feature type="domain" description="GIY-YIG" evidence="1">
    <location>
        <begin position="11"/>
        <end position="187"/>
    </location>
</feature>
<organism evidence="2 3">
    <name type="scientific">Elongatibacter sediminis</name>
    <dbReference type="NCBI Taxonomy" id="3119006"/>
    <lineage>
        <taxon>Bacteria</taxon>
        <taxon>Pseudomonadati</taxon>
        <taxon>Pseudomonadota</taxon>
        <taxon>Gammaproteobacteria</taxon>
        <taxon>Chromatiales</taxon>
        <taxon>Wenzhouxiangellaceae</taxon>
        <taxon>Elongatibacter</taxon>
    </lineage>
</organism>
<protein>
    <recommendedName>
        <fullName evidence="1">GIY-YIG domain-containing protein</fullName>
    </recommendedName>
</protein>
<comment type="caution">
    <text evidence="2">The sequence shown here is derived from an EMBL/GenBank/DDBJ whole genome shotgun (WGS) entry which is preliminary data.</text>
</comment>
<dbReference type="InterPro" id="IPR058782">
    <property type="entry name" value="GIY_YIG_3"/>
</dbReference>
<keyword evidence="3" id="KW-1185">Reference proteome</keyword>